<feature type="transmembrane region" description="Helical" evidence="7">
    <location>
        <begin position="266"/>
        <end position="290"/>
    </location>
</feature>
<keyword evidence="4 7" id="KW-1133">Transmembrane helix</keyword>
<dbReference type="PANTHER" id="PTHR30213">
    <property type="entry name" value="INNER MEMBRANE PROTEIN YHJD"/>
    <property type="match status" value="1"/>
</dbReference>
<evidence type="ECO:0000256" key="1">
    <source>
        <dbReference type="ARBA" id="ARBA00004651"/>
    </source>
</evidence>
<dbReference type="Pfam" id="PF03631">
    <property type="entry name" value="Virul_fac_BrkB"/>
    <property type="match status" value="1"/>
</dbReference>
<feature type="transmembrane region" description="Helical" evidence="7">
    <location>
        <begin position="302"/>
        <end position="323"/>
    </location>
</feature>
<evidence type="ECO:0000256" key="3">
    <source>
        <dbReference type="ARBA" id="ARBA00022692"/>
    </source>
</evidence>
<evidence type="ECO:0000256" key="4">
    <source>
        <dbReference type="ARBA" id="ARBA00022989"/>
    </source>
</evidence>
<feature type="compositionally biased region" description="Basic and acidic residues" evidence="6">
    <location>
        <begin position="347"/>
        <end position="372"/>
    </location>
</feature>
<organism evidence="8 9">
    <name type="scientific">Nocardia higoensis</name>
    <dbReference type="NCBI Taxonomy" id="228599"/>
    <lineage>
        <taxon>Bacteria</taxon>
        <taxon>Bacillati</taxon>
        <taxon>Actinomycetota</taxon>
        <taxon>Actinomycetes</taxon>
        <taxon>Mycobacteriales</taxon>
        <taxon>Nocardiaceae</taxon>
        <taxon>Nocardia</taxon>
    </lineage>
</organism>
<evidence type="ECO:0000313" key="9">
    <source>
        <dbReference type="Proteomes" id="UP000707731"/>
    </source>
</evidence>
<feature type="transmembrane region" description="Helical" evidence="7">
    <location>
        <begin position="190"/>
        <end position="215"/>
    </location>
</feature>
<name>A0ABS0D5F1_9NOCA</name>
<feature type="region of interest" description="Disordered" evidence="6">
    <location>
        <begin position="345"/>
        <end position="372"/>
    </location>
</feature>
<sequence length="372" mass="39129">MRARRTDVATERNEPGVPGDTAAEPATRRDTSATTGLARTAGAEPGADPSAPESPADLSKPSLVATVKRSAKQFRSDNLTDLAAALTYYAVLAIVPGLIVLFSLLGLLGPSAADELARQAEQLAPGSSADFVHTLITQAQENQRSAGLGAILGLAVALWSASGFVAAFMRASNVVYGIPEGRPIWKTAPIRLGVTLVSVLLLVVSAVIVVASGPVAQQLGDLLGVGDTAVTIWNIAKWPVLFVVVTVLLAILFWASPNAEQGGVKWISPGGVVAVVIWVLISALFAVYIANFSSYDETYGSLAGVVIFLVWLWLTNIALLLGAEINAELDHARAIAAGLPDNVEPFAEPRDTRTFDESEKEAVRSAQSLRRD</sequence>
<feature type="transmembrane region" description="Helical" evidence="7">
    <location>
        <begin position="148"/>
        <end position="169"/>
    </location>
</feature>
<proteinExistence type="predicted"/>
<dbReference type="Proteomes" id="UP000707731">
    <property type="component" value="Unassembled WGS sequence"/>
</dbReference>
<accession>A0ABS0D5F1</accession>
<feature type="region of interest" description="Disordered" evidence="6">
    <location>
        <begin position="1"/>
        <end position="61"/>
    </location>
</feature>
<protein>
    <submittedName>
        <fullName evidence="8">YihY/virulence factor BrkB family protein</fullName>
    </submittedName>
</protein>
<feature type="compositionally biased region" description="Basic and acidic residues" evidence="6">
    <location>
        <begin position="1"/>
        <end position="14"/>
    </location>
</feature>
<keyword evidence="3 7" id="KW-0812">Transmembrane</keyword>
<evidence type="ECO:0000256" key="2">
    <source>
        <dbReference type="ARBA" id="ARBA00022475"/>
    </source>
</evidence>
<reference evidence="8 9" key="1">
    <citation type="submission" date="2020-10" db="EMBL/GenBank/DDBJ databases">
        <title>Identification of Nocardia species via Next-generation sequencing and recognition of intraspecies genetic diversity.</title>
        <authorList>
            <person name="Li P."/>
            <person name="Li P."/>
            <person name="Lu B."/>
        </authorList>
    </citation>
    <scope>NUCLEOTIDE SEQUENCE [LARGE SCALE GENOMIC DNA]</scope>
    <source>
        <strain evidence="8 9">BJ06-0143</strain>
    </source>
</reference>
<comment type="subcellular location">
    <subcellularLocation>
        <location evidence="1">Cell membrane</location>
        <topology evidence="1">Multi-pass membrane protein</topology>
    </subcellularLocation>
</comment>
<evidence type="ECO:0000313" key="8">
    <source>
        <dbReference type="EMBL" id="MBF6353689.1"/>
    </source>
</evidence>
<evidence type="ECO:0000256" key="5">
    <source>
        <dbReference type="ARBA" id="ARBA00023136"/>
    </source>
</evidence>
<dbReference type="NCBIfam" id="TIGR00765">
    <property type="entry name" value="yihY_not_rbn"/>
    <property type="match status" value="1"/>
</dbReference>
<dbReference type="InterPro" id="IPR017039">
    <property type="entry name" value="Virul_fac_BrkB"/>
</dbReference>
<comment type="caution">
    <text evidence="8">The sequence shown here is derived from an EMBL/GenBank/DDBJ whole genome shotgun (WGS) entry which is preliminary data.</text>
</comment>
<feature type="transmembrane region" description="Helical" evidence="7">
    <location>
        <begin position="235"/>
        <end position="254"/>
    </location>
</feature>
<evidence type="ECO:0000256" key="7">
    <source>
        <dbReference type="SAM" id="Phobius"/>
    </source>
</evidence>
<feature type="transmembrane region" description="Helical" evidence="7">
    <location>
        <begin position="82"/>
        <end position="108"/>
    </location>
</feature>
<keyword evidence="5 7" id="KW-0472">Membrane</keyword>
<keyword evidence="9" id="KW-1185">Reference proteome</keyword>
<evidence type="ECO:0000256" key="6">
    <source>
        <dbReference type="SAM" id="MobiDB-lite"/>
    </source>
</evidence>
<gene>
    <name evidence="8" type="ORF">IU449_03850</name>
</gene>
<dbReference type="EMBL" id="JADLQN010000001">
    <property type="protein sequence ID" value="MBF6353689.1"/>
    <property type="molecule type" value="Genomic_DNA"/>
</dbReference>
<dbReference type="PANTHER" id="PTHR30213:SF0">
    <property type="entry name" value="UPF0761 MEMBRANE PROTEIN YIHY"/>
    <property type="match status" value="1"/>
</dbReference>
<keyword evidence="2" id="KW-1003">Cell membrane</keyword>